<evidence type="ECO:0000256" key="2">
    <source>
        <dbReference type="ARBA" id="ARBA00022705"/>
    </source>
</evidence>
<dbReference type="AlphaFoldDB" id="B9SKI3"/>
<dbReference type="GO" id="GO:0000785">
    <property type="term" value="C:chromatin"/>
    <property type="evidence" value="ECO:0000318"/>
    <property type="project" value="GO_Central"/>
</dbReference>
<sequence length="396" mass="44771">MGQAEVGCSGAEAVLNLQPNSSVAVGYHPLFGSHDDLILLELDHNLLPDVLHQRVTLRGQPDEDAVLCTQSKTYSIKFVGTSNSSFLIPQSGQFSMYDYPEDCDARVHARQLFAPIIKLAPGNMELTEVSPRLDKLRLLLSENPYKSDGVLDMEDLDTGKDKTGLYTWDDLVGMVQASNNELRSGLQALSAVEIDGYWRIVDEKYMDTILRMLLHNSILNDWSLDFLNEDEVTNLLASDGFPHKLAHHCLNVYGTKVNGGVGTGYVWKLDERRVCVHFARETLRAGKKKMEDFMGEWLKKIPDGMEAKFDMLEGEVLTEKLGVETWVRPFSISSLPSTPAERFSMLFRERSKWEWKDLHPYIRDLKVPGLSSEALLLKYTRRTQPSLDAEPIFSAR</sequence>
<name>B9SKI3_RICCO</name>
<dbReference type="GO" id="GO:0000775">
    <property type="term" value="C:chromosome, centromeric region"/>
    <property type="evidence" value="ECO:0000318"/>
    <property type="project" value="GO_Central"/>
</dbReference>
<dbReference type="eggNOG" id="KOG0798">
    <property type="taxonomic scope" value="Eukaryota"/>
</dbReference>
<dbReference type="PANTHER" id="PTHR13395">
    <property type="entry name" value="SISTER CHROMATID COHESION PROTEIN DCC1-RELATED"/>
    <property type="match status" value="1"/>
</dbReference>
<dbReference type="FunCoup" id="B9SKI3">
    <property type="interactions" value="2130"/>
</dbReference>
<comment type="similarity">
    <text evidence="1">Belongs to the DCC1 family.</text>
</comment>
<evidence type="ECO:0000256" key="1">
    <source>
        <dbReference type="ARBA" id="ARBA00007017"/>
    </source>
</evidence>
<proteinExistence type="inferred from homology"/>
<dbReference type="Proteomes" id="UP000008311">
    <property type="component" value="Unassembled WGS sequence"/>
</dbReference>
<dbReference type="PANTHER" id="PTHR13395:SF6">
    <property type="entry name" value="SISTER CHROMATID COHESION PROTEIN DCC1"/>
    <property type="match status" value="1"/>
</dbReference>
<dbReference type="InParanoid" id="B9SKI3"/>
<dbReference type="GO" id="GO:0034088">
    <property type="term" value="P:maintenance of mitotic sister chromatid cohesion"/>
    <property type="evidence" value="ECO:0000318"/>
    <property type="project" value="GO_Central"/>
</dbReference>
<evidence type="ECO:0000313" key="4">
    <source>
        <dbReference type="Proteomes" id="UP000008311"/>
    </source>
</evidence>
<dbReference type="InterPro" id="IPR019128">
    <property type="entry name" value="Dcc1"/>
</dbReference>
<reference evidence="4" key="1">
    <citation type="journal article" date="2010" name="Nat. Biotechnol.">
        <title>Draft genome sequence of the oilseed species Ricinus communis.</title>
        <authorList>
            <person name="Chan A.P."/>
            <person name="Crabtree J."/>
            <person name="Zhao Q."/>
            <person name="Lorenzi H."/>
            <person name="Orvis J."/>
            <person name="Puiu D."/>
            <person name="Melake-Berhan A."/>
            <person name="Jones K.M."/>
            <person name="Redman J."/>
            <person name="Chen G."/>
            <person name="Cahoon E.B."/>
            <person name="Gedil M."/>
            <person name="Stanke M."/>
            <person name="Haas B.J."/>
            <person name="Wortman J.R."/>
            <person name="Fraser-Liggett C.M."/>
            <person name="Ravel J."/>
            <person name="Rabinowicz P.D."/>
        </authorList>
    </citation>
    <scope>NUCLEOTIDE SEQUENCE [LARGE SCALE GENOMIC DNA]</scope>
    <source>
        <strain evidence="4">cv. Hale</strain>
    </source>
</reference>
<evidence type="ECO:0000313" key="3">
    <source>
        <dbReference type="EMBL" id="EEF35904.1"/>
    </source>
</evidence>
<dbReference type="EMBL" id="EQ974002">
    <property type="protein sequence ID" value="EEF35904.1"/>
    <property type="molecule type" value="Genomic_DNA"/>
</dbReference>
<dbReference type="STRING" id="3988.B9SKI3"/>
<dbReference type="Pfam" id="PF09724">
    <property type="entry name" value="Dcc1"/>
    <property type="match status" value="1"/>
</dbReference>
<keyword evidence="4" id="KW-1185">Reference proteome</keyword>
<gene>
    <name evidence="3" type="ORF">RCOM_0658930</name>
</gene>
<protein>
    <submittedName>
        <fullName evidence="3">Protein binding protein, putative</fullName>
    </submittedName>
</protein>
<accession>B9SKI3</accession>
<dbReference type="GO" id="GO:0006260">
    <property type="term" value="P:DNA replication"/>
    <property type="evidence" value="ECO:0007669"/>
    <property type="project" value="UniProtKB-KW"/>
</dbReference>
<keyword evidence="2" id="KW-0235">DNA replication</keyword>
<dbReference type="GO" id="GO:0031390">
    <property type="term" value="C:Ctf18 RFC-like complex"/>
    <property type="evidence" value="ECO:0000318"/>
    <property type="project" value="GO_Central"/>
</dbReference>
<organism evidence="3 4">
    <name type="scientific">Ricinus communis</name>
    <name type="common">Castor bean</name>
    <dbReference type="NCBI Taxonomy" id="3988"/>
    <lineage>
        <taxon>Eukaryota</taxon>
        <taxon>Viridiplantae</taxon>
        <taxon>Streptophyta</taxon>
        <taxon>Embryophyta</taxon>
        <taxon>Tracheophyta</taxon>
        <taxon>Spermatophyta</taxon>
        <taxon>Magnoliopsida</taxon>
        <taxon>eudicotyledons</taxon>
        <taxon>Gunneridae</taxon>
        <taxon>Pentapetalae</taxon>
        <taxon>rosids</taxon>
        <taxon>fabids</taxon>
        <taxon>Malpighiales</taxon>
        <taxon>Euphorbiaceae</taxon>
        <taxon>Acalyphoideae</taxon>
        <taxon>Acalypheae</taxon>
        <taxon>Ricinus</taxon>
    </lineage>
</organism>